<evidence type="ECO:0000313" key="2">
    <source>
        <dbReference type="Proteomes" id="UP000321424"/>
    </source>
</evidence>
<dbReference type="Proteomes" id="UP000321424">
    <property type="component" value="Unassembled WGS sequence"/>
</dbReference>
<proteinExistence type="predicted"/>
<comment type="caution">
    <text evidence="1">The sequence shown here is derived from an EMBL/GenBank/DDBJ whole genome shotgun (WGS) entry which is preliminary data.</text>
</comment>
<reference evidence="1 2" key="1">
    <citation type="submission" date="2019-07" db="EMBL/GenBank/DDBJ databases">
        <title>Whole genome shotgun sequence of Nocardia ninae NBRC 108245.</title>
        <authorList>
            <person name="Hosoyama A."/>
            <person name="Uohara A."/>
            <person name="Ohji S."/>
            <person name="Ichikawa N."/>
        </authorList>
    </citation>
    <scope>NUCLEOTIDE SEQUENCE [LARGE SCALE GENOMIC DNA]</scope>
    <source>
        <strain evidence="1 2">NBRC 108245</strain>
    </source>
</reference>
<evidence type="ECO:0000313" key="1">
    <source>
        <dbReference type="EMBL" id="GEM40853.1"/>
    </source>
</evidence>
<organism evidence="1 2">
    <name type="scientific">Nocardia ninae NBRC 108245</name>
    <dbReference type="NCBI Taxonomy" id="1210091"/>
    <lineage>
        <taxon>Bacteria</taxon>
        <taxon>Bacillati</taxon>
        <taxon>Actinomycetota</taxon>
        <taxon>Actinomycetes</taxon>
        <taxon>Mycobacteriales</taxon>
        <taxon>Nocardiaceae</taxon>
        <taxon>Nocardia</taxon>
    </lineage>
</organism>
<dbReference type="RefSeq" id="WP_147136875.1">
    <property type="nucleotide sequence ID" value="NZ_BJXA01000042.1"/>
</dbReference>
<gene>
    <name evidence="1" type="ORF">NN4_53720</name>
</gene>
<dbReference type="OrthoDB" id="4233886at2"/>
<dbReference type="AlphaFoldDB" id="A0A511MJQ8"/>
<protein>
    <submittedName>
        <fullName evidence="1">Uncharacterized protein</fullName>
    </submittedName>
</protein>
<sequence>MARAVPADVASRLGRPLTPDESTQAATLLNDAELLIRARIKNLDELITAGQIDPGIVVMVEANAVMRVVRNPDALTGEVDGSYSYQLNWKEATGRLEILDYEWSLLGVTERVFLIHPRLPWPPLGARPEPEFWRDV</sequence>
<accession>A0A511MJQ8</accession>
<dbReference type="Pfam" id="PF09355">
    <property type="entry name" value="Phage_Gp19"/>
    <property type="match status" value="1"/>
</dbReference>
<keyword evidence="2" id="KW-1185">Reference proteome</keyword>
<dbReference type="InterPro" id="IPR018963">
    <property type="entry name" value="Mycophage_D29_Gp19"/>
</dbReference>
<dbReference type="EMBL" id="BJXA01000042">
    <property type="protein sequence ID" value="GEM40853.1"/>
    <property type="molecule type" value="Genomic_DNA"/>
</dbReference>
<name>A0A511MJQ8_9NOCA</name>